<accession>A0ABT4WTX8</accession>
<reference evidence="1 2" key="1">
    <citation type="submission" date="2023-01" db="EMBL/GenBank/DDBJ databases">
        <title>Effects of deletion of Siderophore biosynthase gene in Pseudomonas fragi on quorum sensing and spoliage ability.</title>
        <authorList>
            <person name="Cui F."/>
            <person name="Wang D."/>
            <person name="Liu J."/>
            <person name="Wang Q."/>
            <person name="Li T."/>
            <person name="Li J."/>
        </authorList>
    </citation>
    <scope>NUCLEOTIDE SEQUENCE [LARGE SCALE GENOMIC DNA]</scope>
    <source>
        <strain evidence="1 2">MS-10</strain>
    </source>
</reference>
<proteinExistence type="predicted"/>
<sequence>MLAYPEGLPTPQREGYGFDPVSPMTSTKLVSGRSERRRAFVSTPTVATVTWLLTPSEAQLFEGWFEYVLLSGSLPFECPLLTPMGMEPYRANFVDIYSGPILVGVDLWRFSAQLSLFKRPLIDKEWIVDAPDYILGADIFDIAMNQKWPEAEPAP</sequence>
<gene>
    <name evidence="1" type="ORF">PI499_16010</name>
</gene>
<comment type="caution">
    <text evidence="1">The sequence shown here is derived from an EMBL/GenBank/DDBJ whole genome shotgun (WGS) entry which is preliminary data.</text>
</comment>
<dbReference type="EMBL" id="JAQJVI010000022">
    <property type="protein sequence ID" value="MDA7023367.1"/>
    <property type="molecule type" value="Genomic_DNA"/>
</dbReference>
<keyword evidence="2" id="KW-1185">Reference proteome</keyword>
<dbReference type="RefSeq" id="WP_271350882.1">
    <property type="nucleotide sequence ID" value="NZ_JAQJVI010000022.1"/>
</dbReference>
<organism evidence="1 2">
    <name type="scientific">Pseudomonas fragi</name>
    <dbReference type="NCBI Taxonomy" id="296"/>
    <lineage>
        <taxon>Bacteria</taxon>
        <taxon>Pseudomonadati</taxon>
        <taxon>Pseudomonadota</taxon>
        <taxon>Gammaproteobacteria</taxon>
        <taxon>Pseudomonadales</taxon>
        <taxon>Pseudomonadaceae</taxon>
        <taxon>Pseudomonas</taxon>
    </lineage>
</organism>
<evidence type="ECO:0000313" key="2">
    <source>
        <dbReference type="Proteomes" id="UP001212337"/>
    </source>
</evidence>
<protein>
    <submittedName>
        <fullName evidence="1">Uncharacterized protein</fullName>
    </submittedName>
</protein>
<name>A0ABT4WTX8_PSEFR</name>
<evidence type="ECO:0000313" key="1">
    <source>
        <dbReference type="EMBL" id="MDA7023367.1"/>
    </source>
</evidence>
<dbReference type="Proteomes" id="UP001212337">
    <property type="component" value="Unassembled WGS sequence"/>
</dbReference>